<feature type="non-terminal residue" evidence="1">
    <location>
        <position position="122"/>
    </location>
</feature>
<dbReference type="EMBL" id="JABFAC010000005">
    <property type="protein sequence ID" value="MBA0613162.1"/>
    <property type="molecule type" value="Genomic_DNA"/>
</dbReference>
<comment type="caution">
    <text evidence="1">The sequence shown here is derived from an EMBL/GenBank/DDBJ whole genome shotgun (WGS) entry which is preliminary data.</text>
</comment>
<sequence length="122" mass="13672">LWESEVLFLSNEELALRIRTPPTFDRFSRTLSMGKALSELKFEIQHQVSSSKAAEKGLKEKVKVFSGVSRALNYGVINMKCKFTGSQRSLFDLKDHDSHRQLRILVGVDLPLASPVVPTVLG</sequence>
<reference evidence="1 2" key="1">
    <citation type="journal article" date="2019" name="Genome Biol. Evol.">
        <title>Insights into the evolution of the New World diploid cottons (Gossypium, subgenus Houzingenia) based on genome sequencing.</title>
        <authorList>
            <person name="Grover C.E."/>
            <person name="Arick M.A. 2nd"/>
            <person name="Thrash A."/>
            <person name="Conover J.L."/>
            <person name="Sanders W.S."/>
            <person name="Peterson D.G."/>
            <person name="Frelichowski J.E."/>
            <person name="Scheffler J.A."/>
            <person name="Scheffler B.E."/>
            <person name="Wendel J.F."/>
        </authorList>
    </citation>
    <scope>NUCLEOTIDE SEQUENCE [LARGE SCALE GENOMIC DNA]</scope>
    <source>
        <strain evidence="1">27</strain>
        <tissue evidence="1">Leaf</tissue>
    </source>
</reference>
<dbReference type="Proteomes" id="UP000593561">
    <property type="component" value="Unassembled WGS sequence"/>
</dbReference>
<dbReference type="AlphaFoldDB" id="A0A7J8RIK0"/>
<accession>A0A7J8RIK0</accession>
<proteinExistence type="predicted"/>
<organism evidence="1 2">
    <name type="scientific">Gossypium davidsonii</name>
    <name type="common">Davidson's cotton</name>
    <name type="synonym">Gossypium klotzschianum subsp. davidsonii</name>
    <dbReference type="NCBI Taxonomy" id="34287"/>
    <lineage>
        <taxon>Eukaryota</taxon>
        <taxon>Viridiplantae</taxon>
        <taxon>Streptophyta</taxon>
        <taxon>Embryophyta</taxon>
        <taxon>Tracheophyta</taxon>
        <taxon>Spermatophyta</taxon>
        <taxon>Magnoliopsida</taxon>
        <taxon>eudicotyledons</taxon>
        <taxon>Gunneridae</taxon>
        <taxon>Pentapetalae</taxon>
        <taxon>rosids</taxon>
        <taxon>malvids</taxon>
        <taxon>Malvales</taxon>
        <taxon>Malvaceae</taxon>
        <taxon>Malvoideae</taxon>
        <taxon>Gossypium</taxon>
    </lineage>
</organism>
<gene>
    <name evidence="1" type="ORF">Godav_013657</name>
</gene>
<protein>
    <submittedName>
        <fullName evidence="1">Uncharacterized protein</fullName>
    </submittedName>
</protein>
<name>A0A7J8RIK0_GOSDV</name>
<evidence type="ECO:0000313" key="1">
    <source>
        <dbReference type="EMBL" id="MBA0613162.1"/>
    </source>
</evidence>
<evidence type="ECO:0000313" key="2">
    <source>
        <dbReference type="Proteomes" id="UP000593561"/>
    </source>
</evidence>
<keyword evidence="2" id="KW-1185">Reference proteome</keyword>